<reference evidence="2" key="1">
    <citation type="submission" date="2021-02" db="EMBL/GenBank/DDBJ databases">
        <authorList>
            <person name="Nowell W R."/>
        </authorList>
    </citation>
    <scope>NUCLEOTIDE SEQUENCE</scope>
</reference>
<feature type="compositionally biased region" description="Low complexity" evidence="1">
    <location>
        <begin position="36"/>
        <end position="53"/>
    </location>
</feature>
<accession>A0A821URC1</accession>
<protein>
    <submittedName>
        <fullName evidence="2">Uncharacterized protein</fullName>
    </submittedName>
</protein>
<keyword evidence="3" id="KW-1185">Reference proteome</keyword>
<dbReference type="EMBL" id="CAJOBP010074293">
    <property type="protein sequence ID" value="CAF4893641.1"/>
    <property type="molecule type" value="Genomic_DNA"/>
</dbReference>
<evidence type="ECO:0000313" key="2">
    <source>
        <dbReference type="EMBL" id="CAF4893641.1"/>
    </source>
</evidence>
<name>A0A821URC1_9BILA</name>
<evidence type="ECO:0000313" key="3">
    <source>
        <dbReference type="Proteomes" id="UP000663873"/>
    </source>
</evidence>
<evidence type="ECO:0000256" key="1">
    <source>
        <dbReference type="SAM" id="MobiDB-lite"/>
    </source>
</evidence>
<sequence>MASELSANNPDLIESIRRNMGNREQPDGNIDGGPDGTSNGSSNPNNSSDQDKP</sequence>
<dbReference type="AlphaFoldDB" id="A0A821URC1"/>
<proteinExistence type="predicted"/>
<feature type="region of interest" description="Disordered" evidence="1">
    <location>
        <begin position="1"/>
        <end position="53"/>
    </location>
</feature>
<dbReference type="Proteomes" id="UP000663873">
    <property type="component" value="Unassembled WGS sequence"/>
</dbReference>
<gene>
    <name evidence="2" type="ORF">UJA718_LOCUS45203</name>
</gene>
<feature type="non-terminal residue" evidence="2">
    <location>
        <position position="1"/>
    </location>
</feature>
<organism evidence="2 3">
    <name type="scientific">Rotaria socialis</name>
    <dbReference type="NCBI Taxonomy" id="392032"/>
    <lineage>
        <taxon>Eukaryota</taxon>
        <taxon>Metazoa</taxon>
        <taxon>Spiralia</taxon>
        <taxon>Gnathifera</taxon>
        <taxon>Rotifera</taxon>
        <taxon>Eurotatoria</taxon>
        <taxon>Bdelloidea</taxon>
        <taxon>Philodinida</taxon>
        <taxon>Philodinidae</taxon>
        <taxon>Rotaria</taxon>
    </lineage>
</organism>
<comment type="caution">
    <text evidence="2">The sequence shown here is derived from an EMBL/GenBank/DDBJ whole genome shotgun (WGS) entry which is preliminary data.</text>
</comment>